<evidence type="ECO:0000313" key="5">
    <source>
        <dbReference type="Proteomes" id="UP001187734"/>
    </source>
</evidence>
<evidence type="ECO:0000313" key="4">
    <source>
        <dbReference type="EMBL" id="SPJ79748.1"/>
    </source>
</evidence>
<dbReference type="SUPFAM" id="SSF52540">
    <property type="entry name" value="P-loop containing nucleoside triphosphate hydrolases"/>
    <property type="match status" value="1"/>
</dbReference>
<protein>
    <recommendedName>
        <fullName evidence="3">SNF2 N-terminal domain-containing protein</fullName>
    </recommendedName>
</protein>
<name>A0AAE8SJN9_9HYPO</name>
<proteinExistence type="predicted"/>
<evidence type="ECO:0000259" key="3">
    <source>
        <dbReference type="Pfam" id="PF00176"/>
    </source>
</evidence>
<keyword evidence="1" id="KW-0547">Nucleotide-binding</keyword>
<keyword evidence="2" id="KW-0067">ATP-binding</keyword>
<dbReference type="InterPro" id="IPR038718">
    <property type="entry name" value="SNF2-like_sf"/>
</dbReference>
<feature type="domain" description="SNF2 N-terminal" evidence="3">
    <location>
        <begin position="21"/>
        <end position="91"/>
    </location>
</feature>
<evidence type="ECO:0000256" key="2">
    <source>
        <dbReference type="ARBA" id="ARBA00022840"/>
    </source>
</evidence>
<dbReference type="Pfam" id="PF00176">
    <property type="entry name" value="SNF2-rel_dom"/>
    <property type="match status" value="1"/>
</dbReference>
<reference evidence="4" key="1">
    <citation type="submission" date="2018-03" db="EMBL/GenBank/DDBJ databases">
        <authorList>
            <person name="Guldener U."/>
        </authorList>
    </citation>
    <scope>NUCLEOTIDE SEQUENCE</scope>
</reference>
<accession>A0AAE8SJN9</accession>
<sequence>MIHPTPPGMLDGLSTPLKPWQESGAVGLVKLAQSEFKGGFLSDAMGVGKSLTALVAALELRKGLLPNCGFILIVCRAGCVQWAEEIRRHFKLDCHLAYILR</sequence>
<comment type="caution">
    <text evidence="4">The sequence shown here is derived from an EMBL/GenBank/DDBJ whole genome shotgun (WGS) entry which is preliminary data.</text>
</comment>
<dbReference type="InterPro" id="IPR027417">
    <property type="entry name" value="P-loop_NTPase"/>
</dbReference>
<evidence type="ECO:0000256" key="1">
    <source>
        <dbReference type="ARBA" id="ARBA00022741"/>
    </source>
</evidence>
<dbReference type="GO" id="GO:0005524">
    <property type="term" value="F:ATP binding"/>
    <property type="evidence" value="ECO:0007669"/>
    <property type="project" value="InterPro"/>
</dbReference>
<dbReference type="AlphaFoldDB" id="A0AAE8SJN9"/>
<organism evidence="4 5">
    <name type="scientific">Fusarium torulosum</name>
    <dbReference type="NCBI Taxonomy" id="33205"/>
    <lineage>
        <taxon>Eukaryota</taxon>
        <taxon>Fungi</taxon>
        <taxon>Dikarya</taxon>
        <taxon>Ascomycota</taxon>
        <taxon>Pezizomycotina</taxon>
        <taxon>Sordariomycetes</taxon>
        <taxon>Hypocreomycetidae</taxon>
        <taxon>Hypocreales</taxon>
        <taxon>Nectriaceae</taxon>
        <taxon>Fusarium</taxon>
    </lineage>
</organism>
<dbReference type="Proteomes" id="UP001187734">
    <property type="component" value="Unassembled WGS sequence"/>
</dbReference>
<gene>
    <name evidence="4" type="ORF">FTOL_08139</name>
</gene>
<dbReference type="EMBL" id="ONZP01000281">
    <property type="protein sequence ID" value="SPJ79748.1"/>
    <property type="molecule type" value="Genomic_DNA"/>
</dbReference>
<dbReference type="Gene3D" id="3.40.50.10810">
    <property type="entry name" value="Tandem AAA-ATPase domain"/>
    <property type="match status" value="1"/>
</dbReference>
<keyword evidence="5" id="KW-1185">Reference proteome</keyword>
<dbReference type="InterPro" id="IPR000330">
    <property type="entry name" value="SNF2_N"/>
</dbReference>